<proteinExistence type="predicted"/>
<evidence type="ECO:0000313" key="1">
    <source>
        <dbReference type="EMBL" id="EQB02746.1"/>
    </source>
</evidence>
<keyword evidence="2" id="KW-1185">Reference proteome</keyword>
<comment type="caution">
    <text evidence="1">The sequence shown here is derived from an EMBL/GenBank/DDBJ whole genome shotgun (WGS) entry which is preliminary data.</text>
</comment>
<accession>T0GGA1</accession>
<reference evidence="1 2" key="1">
    <citation type="journal article" date="2013" name="Genome Announc.">
        <title>Draft Genome Sequence of a Hexachlorocyclohexane-Degrading Bacterium, Sphingobium baderi Strain LL03T.</title>
        <authorList>
            <person name="Kaur J."/>
            <person name="Verma H."/>
            <person name="Tripathi C."/>
            <person name="Khurana J.P."/>
            <person name="Lal R."/>
        </authorList>
    </citation>
    <scope>NUCLEOTIDE SEQUENCE [LARGE SCALE GENOMIC DNA]</scope>
    <source>
        <strain evidence="1 2">LL03</strain>
    </source>
</reference>
<organism evidence="1 2">
    <name type="scientific">Sphingobium baderi LL03</name>
    <dbReference type="NCBI Taxonomy" id="1114964"/>
    <lineage>
        <taxon>Bacteria</taxon>
        <taxon>Pseudomonadati</taxon>
        <taxon>Pseudomonadota</taxon>
        <taxon>Alphaproteobacteria</taxon>
        <taxon>Sphingomonadales</taxon>
        <taxon>Sphingomonadaceae</taxon>
        <taxon>Sphingobium</taxon>
    </lineage>
</organism>
<dbReference type="Proteomes" id="UP000015524">
    <property type="component" value="Unassembled WGS sequence"/>
</dbReference>
<evidence type="ECO:0000313" key="2">
    <source>
        <dbReference type="Proteomes" id="UP000015524"/>
    </source>
</evidence>
<gene>
    <name evidence="1" type="ORF">L485_07485</name>
</gene>
<dbReference type="EMBL" id="ATIB01000048">
    <property type="protein sequence ID" value="EQB02746.1"/>
    <property type="molecule type" value="Genomic_DNA"/>
</dbReference>
<dbReference type="PATRIC" id="fig|1114964.8.peg.4058"/>
<sequence>MPIAIDPALFRKLAVFDMIFTVQSLALEFERMFCSLNNHAIGIYVRQHPAHEWL</sequence>
<name>T0GGA1_9SPHN</name>
<dbReference type="AlphaFoldDB" id="T0GGA1"/>
<protein>
    <submittedName>
        <fullName evidence="1">Uncharacterized protein</fullName>
    </submittedName>
</protein>